<protein>
    <submittedName>
        <fullName evidence="1">Uncharacterized protein</fullName>
    </submittedName>
</protein>
<comment type="caution">
    <text evidence="1">The sequence shown here is derived from an EMBL/GenBank/DDBJ whole genome shotgun (WGS) entry which is preliminary data.</text>
</comment>
<dbReference type="EMBL" id="JAIVGD010000011">
    <property type="protein sequence ID" value="KAH0769982.1"/>
    <property type="molecule type" value="Genomic_DNA"/>
</dbReference>
<proteinExistence type="predicted"/>
<accession>A0ABQ7VR19</accession>
<evidence type="ECO:0000313" key="2">
    <source>
        <dbReference type="Proteomes" id="UP000826656"/>
    </source>
</evidence>
<reference evidence="1 2" key="1">
    <citation type="journal article" date="2021" name="bioRxiv">
        <title>Chromosome-scale and haplotype-resolved genome assembly of a tetraploid potato cultivar.</title>
        <authorList>
            <person name="Sun H."/>
            <person name="Jiao W.-B."/>
            <person name="Krause K."/>
            <person name="Campoy J.A."/>
            <person name="Goel M."/>
            <person name="Folz-Donahue K."/>
            <person name="Kukat C."/>
            <person name="Huettel B."/>
            <person name="Schneeberger K."/>
        </authorList>
    </citation>
    <scope>NUCLEOTIDE SEQUENCE [LARGE SCALE GENOMIC DNA]</scope>
    <source>
        <strain evidence="1">SolTubOtavaFocal</strain>
        <tissue evidence="1">Leaves</tissue>
    </source>
</reference>
<organism evidence="1 2">
    <name type="scientific">Solanum tuberosum</name>
    <name type="common">Potato</name>
    <dbReference type="NCBI Taxonomy" id="4113"/>
    <lineage>
        <taxon>Eukaryota</taxon>
        <taxon>Viridiplantae</taxon>
        <taxon>Streptophyta</taxon>
        <taxon>Embryophyta</taxon>
        <taxon>Tracheophyta</taxon>
        <taxon>Spermatophyta</taxon>
        <taxon>Magnoliopsida</taxon>
        <taxon>eudicotyledons</taxon>
        <taxon>Gunneridae</taxon>
        <taxon>Pentapetalae</taxon>
        <taxon>asterids</taxon>
        <taxon>lamiids</taxon>
        <taxon>Solanales</taxon>
        <taxon>Solanaceae</taxon>
        <taxon>Solanoideae</taxon>
        <taxon>Solaneae</taxon>
        <taxon>Solanum</taxon>
    </lineage>
</organism>
<dbReference type="Proteomes" id="UP000826656">
    <property type="component" value="Unassembled WGS sequence"/>
</dbReference>
<keyword evidence="2" id="KW-1185">Reference proteome</keyword>
<gene>
    <name evidence="1" type="ORF">KY290_013963</name>
</gene>
<name>A0ABQ7VR19_SOLTU</name>
<evidence type="ECO:0000313" key="1">
    <source>
        <dbReference type="EMBL" id="KAH0769982.1"/>
    </source>
</evidence>
<sequence>MLLRELLFADTGPDKLENKYADWTSSPIYFLQFPCSVIPPLQRRGWEMDCFRCSSTQAFLPTTFSRN</sequence>